<keyword evidence="3" id="KW-0819">tRNA processing</keyword>
<dbReference type="NCBIfam" id="TIGR00276">
    <property type="entry name" value="tRNA epoxyqueuosine(34) reductase QueG"/>
    <property type="match status" value="1"/>
</dbReference>
<organism evidence="7">
    <name type="scientific">hydrothermal vent metagenome</name>
    <dbReference type="NCBI Taxonomy" id="652676"/>
    <lineage>
        <taxon>unclassified sequences</taxon>
        <taxon>metagenomes</taxon>
        <taxon>ecological metagenomes</taxon>
    </lineage>
</organism>
<dbReference type="SUPFAM" id="SSF54862">
    <property type="entry name" value="4Fe-4S ferredoxins"/>
    <property type="match status" value="1"/>
</dbReference>
<dbReference type="AlphaFoldDB" id="A0A3B1D2I9"/>
<keyword evidence="1" id="KW-0479">Metal-binding</keyword>
<dbReference type="PROSITE" id="PS00198">
    <property type="entry name" value="4FE4S_FER_1"/>
    <property type="match status" value="1"/>
</dbReference>
<dbReference type="InterPro" id="IPR017896">
    <property type="entry name" value="4Fe4S_Fe-S-bd"/>
</dbReference>
<dbReference type="PROSITE" id="PS51379">
    <property type="entry name" value="4FE4S_FER_2"/>
    <property type="match status" value="1"/>
</dbReference>
<keyword evidence="4" id="KW-0671">Queuosine biosynthesis</keyword>
<dbReference type="SUPFAM" id="SSF48371">
    <property type="entry name" value="ARM repeat"/>
    <property type="match status" value="1"/>
</dbReference>
<sequence>MVSQDTVEKVRAIEQTATDLGFDGFGISGPDLPKAADRYKRWLAHEYEGKMGYMSRTAEKRSDLNNVLAGIQSVVCLRTNYLPQEKDLRFLDDLDNGDISLYALNEDYHDVLLPKLRQLEEKIHREFPDCQTKVYVDTGPVLEKPLAEQAGLGWIGKHTNLISEGVGSWYFLSEILTDIVLPLNQPAKDHCGTCRECIDICPTRAIIAPYVLDARRCISYLNIEHKGVIPMQFRRAIGNRIYGCDDCQIVCPWNSFAVKTDEKAFHAQEGVRLLIDLIRLDDDGFRNRFRHSPIKRIKRRGFLRNVAIALGNSGNLDAVAPLIEVLGDHEPLIRAHAVWALGELLQEKAPTVLWETLSRESDEIVLTEVRNVDKTFRRTSGSYFSLE</sequence>
<feature type="domain" description="4Fe-4S ferredoxin-type" evidence="6">
    <location>
        <begin position="182"/>
        <end position="211"/>
    </location>
</feature>
<dbReference type="SMART" id="SM00567">
    <property type="entry name" value="EZ_HEAT"/>
    <property type="match status" value="2"/>
</dbReference>
<dbReference type="PANTHER" id="PTHR30002:SF4">
    <property type="entry name" value="EPOXYQUEUOSINE REDUCTASE"/>
    <property type="match status" value="1"/>
</dbReference>
<dbReference type="Pfam" id="PF13646">
    <property type="entry name" value="HEAT_2"/>
    <property type="match status" value="1"/>
</dbReference>
<dbReference type="InterPro" id="IPR016024">
    <property type="entry name" value="ARM-type_fold"/>
</dbReference>
<dbReference type="InterPro" id="IPR011989">
    <property type="entry name" value="ARM-like"/>
</dbReference>
<keyword evidence="1" id="KW-0004">4Fe-4S</keyword>
<reference evidence="7" key="1">
    <citation type="submission" date="2018-06" db="EMBL/GenBank/DDBJ databases">
        <authorList>
            <person name="Zhirakovskaya E."/>
        </authorList>
    </citation>
    <scope>NUCLEOTIDE SEQUENCE</scope>
</reference>
<evidence type="ECO:0000256" key="4">
    <source>
        <dbReference type="ARBA" id="ARBA00022785"/>
    </source>
</evidence>
<keyword evidence="1" id="KW-0408">Iron</keyword>
<keyword evidence="2" id="KW-0963">Cytoplasm</keyword>
<evidence type="ECO:0000256" key="1">
    <source>
        <dbReference type="ARBA" id="ARBA00022485"/>
    </source>
</evidence>
<name>A0A3B1D2I9_9ZZZZ</name>
<dbReference type="PANTHER" id="PTHR30002">
    <property type="entry name" value="EPOXYQUEUOSINE REDUCTASE"/>
    <property type="match status" value="1"/>
</dbReference>
<accession>A0A3B1D2I9</accession>
<dbReference type="GO" id="GO:0051539">
    <property type="term" value="F:4 iron, 4 sulfur cluster binding"/>
    <property type="evidence" value="ECO:0007669"/>
    <property type="project" value="UniProtKB-KW"/>
</dbReference>
<protein>
    <submittedName>
        <fullName evidence="7">Epoxyqueuosine reductase</fullName>
        <ecNumber evidence="7">1.17.99.6</ecNumber>
    </submittedName>
</protein>
<dbReference type="InterPro" id="IPR004155">
    <property type="entry name" value="PBS_lyase_HEAT"/>
</dbReference>
<dbReference type="Gene3D" id="1.25.10.10">
    <property type="entry name" value="Leucine-rich Repeat Variant"/>
    <property type="match status" value="1"/>
</dbReference>
<evidence type="ECO:0000256" key="3">
    <source>
        <dbReference type="ARBA" id="ARBA00022694"/>
    </source>
</evidence>
<keyword evidence="5 7" id="KW-0560">Oxidoreductase</keyword>
<dbReference type="GO" id="GO:0008616">
    <property type="term" value="P:tRNA queuosine(34) biosynthetic process"/>
    <property type="evidence" value="ECO:0007669"/>
    <property type="project" value="UniProtKB-KW"/>
</dbReference>
<dbReference type="InterPro" id="IPR017900">
    <property type="entry name" value="4Fe4S_Fe_S_CS"/>
</dbReference>
<keyword evidence="1" id="KW-0411">Iron-sulfur</keyword>
<dbReference type="InterPro" id="IPR013542">
    <property type="entry name" value="QueG_DUF1730"/>
</dbReference>
<evidence type="ECO:0000256" key="5">
    <source>
        <dbReference type="ARBA" id="ARBA00023002"/>
    </source>
</evidence>
<dbReference type="Pfam" id="PF08331">
    <property type="entry name" value="QueG_DUF1730"/>
    <property type="match status" value="1"/>
</dbReference>
<dbReference type="Gene3D" id="3.30.70.20">
    <property type="match status" value="1"/>
</dbReference>
<dbReference type="EC" id="1.17.99.6" evidence="7"/>
<evidence type="ECO:0000256" key="2">
    <source>
        <dbReference type="ARBA" id="ARBA00022490"/>
    </source>
</evidence>
<dbReference type="Pfam" id="PF13484">
    <property type="entry name" value="Fer4_16"/>
    <property type="match status" value="1"/>
</dbReference>
<dbReference type="GO" id="GO:0052693">
    <property type="term" value="F:epoxyqueuosine reductase activity"/>
    <property type="evidence" value="ECO:0007669"/>
    <property type="project" value="UniProtKB-EC"/>
</dbReference>
<evidence type="ECO:0000259" key="6">
    <source>
        <dbReference type="PROSITE" id="PS51379"/>
    </source>
</evidence>
<dbReference type="InterPro" id="IPR004453">
    <property type="entry name" value="QueG"/>
</dbReference>
<gene>
    <name evidence="7" type="ORF">MNBD_NITROSPINAE05-904</name>
</gene>
<proteinExistence type="predicted"/>
<evidence type="ECO:0000313" key="7">
    <source>
        <dbReference type="EMBL" id="VAX33011.1"/>
    </source>
</evidence>
<dbReference type="EMBL" id="UOGG01000232">
    <property type="protein sequence ID" value="VAX33011.1"/>
    <property type="molecule type" value="Genomic_DNA"/>
</dbReference>